<dbReference type="AlphaFoldDB" id="A0A0C9V3I2"/>
<keyword evidence="3" id="KW-1185">Reference proteome</keyword>
<evidence type="ECO:0000256" key="1">
    <source>
        <dbReference type="SAM" id="Phobius"/>
    </source>
</evidence>
<organism evidence="2 3">
    <name type="scientific">Sphaerobolus stellatus (strain SS14)</name>
    <dbReference type="NCBI Taxonomy" id="990650"/>
    <lineage>
        <taxon>Eukaryota</taxon>
        <taxon>Fungi</taxon>
        <taxon>Dikarya</taxon>
        <taxon>Basidiomycota</taxon>
        <taxon>Agaricomycotina</taxon>
        <taxon>Agaricomycetes</taxon>
        <taxon>Phallomycetidae</taxon>
        <taxon>Geastrales</taxon>
        <taxon>Sphaerobolaceae</taxon>
        <taxon>Sphaerobolus</taxon>
    </lineage>
</organism>
<feature type="transmembrane region" description="Helical" evidence="1">
    <location>
        <begin position="198"/>
        <end position="217"/>
    </location>
</feature>
<feature type="transmembrane region" description="Helical" evidence="1">
    <location>
        <begin position="62"/>
        <end position="83"/>
    </location>
</feature>
<keyword evidence="1" id="KW-1133">Transmembrane helix</keyword>
<dbReference type="EMBL" id="KN837179">
    <property type="protein sequence ID" value="KIJ36302.1"/>
    <property type="molecule type" value="Genomic_DNA"/>
</dbReference>
<keyword evidence="1" id="KW-0812">Transmembrane</keyword>
<evidence type="ECO:0000313" key="2">
    <source>
        <dbReference type="EMBL" id="KIJ36302.1"/>
    </source>
</evidence>
<feature type="transmembrane region" description="Helical" evidence="1">
    <location>
        <begin position="103"/>
        <end position="124"/>
    </location>
</feature>
<keyword evidence="1" id="KW-0472">Membrane</keyword>
<gene>
    <name evidence="2" type="ORF">M422DRAFT_261254</name>
</gene>
<dbReference type="Proteomes" id="UP000054279">
    <property type="component" value="Unassembled WGS sequence"/>
</dbReference>
<feature type="transmembrane region" description="Helical" evidence="1">
    <location>
        <begin position="174"/>
        <end position="191"/>
    </location>
</feature>
<name>A0A0C9V3I2_SPHS4</name>
<proteinExistence type="predicted"/>
<sequence length="228" mass="25302">MFAGYQLLPTTDPDGLAGQHSRGLVLTQRIRAFFSDVGRLAQAHADALDSGWLTELERLGPAVFCCFMVLRLGMLSLGIFWGFLLLSPFWLVSWISNDNFLPYAIQTGLIITLIIILEALPFVGLMRDARSKIYHVLYAAYLLLAWREVCIFLVPVNNLGKFALQNWVREGCYMIAAASTLGCGAIGCTIWEGTQRKAWLVTTVVALGFLSLTYQIYKPDSDILIASA</sequence>
<protein>
    <submittedName>
        <fullName evidence="2">Uncharacterized protein</fullName>
    </submittedName>
</protein>
<accession>A0A0C9V3I2</accession>
<feature type="transmembrane region" description="Helical" evidence="1">
    <location>
        <begin position="136"/>
        <end position="154"/>
    </location>
</feature>
<evidence type="ECO:0000313" key="3">
    <source>
        <dbReference type="Proteomes" id="UP000054279"/>
    </source>
</evidence>
<dbReference type="OrthoDB" id="3253758at2759"/>
<dbReference type="HOGENOM" id="CLU_1215444_0_0_1"/>
<reference evidence="2 3" key="1">
    <citation type="submission" date="2014-06" db="EMBL/GenBank/DDBJ databases">
        <title>Evolutionary Origins and Diversification of the Mycorrhizal Mutualists.</title>
        <authorList>
            <consortium name="DOE Joint Genome Institute"/>
            <consortium name="Mycorrhizal Genomics Consortium"/>
            <person name="Kohler A."/>
            <person name="Kuo A."/>
            <person name="Nagy L.G."/>
            <person name="Floudas D."/>
            <person name="Copeland A."/>
            <person name="Barry K.W."/>
            <person name="Cichocki N."/>
            <person name="Veneault-Fourrey C."/>
            <person name="LaButti K."/>
            <person name="Lindquist E.A."/>
            <person name="Lipzen A."/>
            <person name="Lundell T."/>
            <person name="Morin E."/>
            <person name="Murat C."/>
            <person name="Riley R."/>
            <person name="Ohm R."/>
            <person name="Sun H."/>
            <person name="Tunlid A."/>
            <person name="Henrissat B."/>
            <person name="Grigoriev I.V."/>
            <person name="Hibbett D.S."/>
            <person name="Martin F."/>
        </authorList>
    </citation>
    <scope>NUCLEOTIDE SEQUENCE [LARGE SCALE GENOMIC DNA]</scope>
    <source>
        <strain evidence="2 3">SS14</strain>
    </source>
</reference>